<dbReference type="NCBIfam" id="TIGR00797">
    <property type="entry name" value="matE"/>
    <property type="match status" value="1"/>
</dbReference>
<evidence type="ECO:0000313" key="8">
    <source>
        <dbReference type="EMBL" id="RUO37199.1"/>
    </source>
</evidence>
<reference evidence="9" key="1">
    <citation type="journal article" date="2018" name="Front. Microbiol.">
        <title>Genome-Based Analysis Reveals the Taxonomy and Diversity of the Family Idiomarinaceae.</title>
        <authorList>
            <person name="Liu Y."/>
            <person name="Lai Q."/>
            <person name="Shao Z."/>
        </authorList>
    </citation>
    <scope>NUCLEOTIDE SEQUENCE [LARGE SCALE GENOMIC DNA]</scope>
    <source>
        <strain evidence="9">AIS</strain>
    </source>
</reference>
<keyword evidence="6 7" id="KW-0472">Membrane</keyword>
<comment type="caution">
    <text evidence="8">The sequence shown here is derived from an EMBL/GenBank/DDBJ whole genome shotgun (WGS) entry which is preliminary data.</text>
</comment>
<dbReference type="InterPro" id="IPR002528">
    <property type="entry name" value="MATE_fam"/>
</dbReference>
<keyword evidence="9" id="KW-1185">Reference proteome</keyword>
<proteinExistence type="predicted"/>
<evidence type="ECO:0000256" key="6">
    <source>
        <dbReference type="ARBA" id="ARBA00023136"/>
    </source>
</evidence>
<dbReference type="InterPro" id="IPR052031">
    <property type="entry name" value="Membrane_Transporter-Flippase"/>
</dbReference>
<feature type="transmembrane region" description="Helical" evidence="7">
    <location>
        <begin position="330"/>
        <end position="353"/>
    </location>
</feature>
<dbReference type="RefSeq" id="WP_126806242.1">
    <property type="nucleotide sequence ID" value="NZ_PIPP01000002.1"/>
</dbReference>
<evidence type="ECO:0000256" key="7">
    <source>
        <dbReference type="SAM" id="Phobius"/>
    </source>
</evidence>
<dbReference type="Proteomes" id="UP000286934">
    <property type="component" value="Unassembled WGS sequence"/>
</dbReference>
<dbReference type="Pfam" id="PF01554">
    <property type="entry name" value="MatE"/>
    <property type="match status" value="2"/>
</dbReference>
<evidence type="ECO:0000256" key="4">
    <source>
        <dbReference type="ARBA" id="ARBA00022692"/>
    </source>
</evidence>
<feature type="transmembrane region" description="Helical" evidence="7">
    <location>
        <begin position="359"/>
        <end position="382"/>
    </location>
</feature>
<dbReference type="PANTHER" id="PTHR43549">
    <property type="entry name" value="MULTIDRUG RESISTANCE PROTEIN YPNP-RELATED"/>
    <property type="match status" value="1"/>
</dbReference>
<feature type="transmembrane region" description="Helical" evidence="7">
    <location>
        <begin position="292"/>
        <end position="309"/>
    </location>
</feature>
<feature type="transmembrane region" description="Helical" evidence="7">
    <location>
        <begin position="102"/>
        <end position="120"/>
    </location>
</feature>
<name>A0A432WTW2_9GAMM</name>
<sequence>MRSAASTQKSQQMLNGPITPTLWAMTWPMIAGVATLISFNLVDTFFISLLGTESLAAIGFTFPVTFTVISLTIGLGIGTSAVIARKLGANEDEEARNSGSTALWLSAILVGLLALFGFIFSRPIFAMLGATPEIQPLIDAYMNIWFLGAIFLVLPMVGNSILRASGDTKTPSLIMAGGGLVNAILDPILIFGWGPIPAMGMQGAAYASVGSWLIGFAAIIYLLVWRKRLIEPLPPGFIDFWRASKQLLRIGLPAASANMLTPIAMGVLTAIVATHGAPAVAAFGAGSRIESIASVVILALSMSLPPFISQNFGAGKIQRVQAAYKTALKLILLLQAAVYLLMLALLPVIQLAFARDAEVARVLALFVWIMPLGYGVQGWIILTNSSLNALHLPMQALVLSLVRLFVMFVPLSWLGNTLAGLPGMFAGGVLANVITAWLAYRWFMRETNGQAGRLVPASAVATATANEPKGEQHGA</sequence>
<dbReference type="GO" id="GO:0042910">
    <property type="term" value="F:xenobiotic transmembrane transporter activity"/>
    <property type="evidence" value="ECO:0007669"/>
    <property type="project" value="InterPro"/>
</dbReference>
<feature type="transmembrane region" description="Helical" evidence="7">
    <location>
        <begin position="246"/>
        <end position="272"/>
    </location>
</feature>
<dbReference type="OrthoDB" id="9806302at2"/>
<evidence type="ECO:0000256" key="5">
    <source>
        <dbReference type="ARBA" id="ARBA00022989"/>
    </source>
</evidence>
<feature type="transmembrane region" description="Helical" evidence="7">
    <location>
        <begin position="205"/>
        <end position="225"/>
    </location>
</feature>
<feature type="transmembrane region" description="Helical" evidence="7">
    <location>
        <begin position="173"/>
        <end position="193"/>
    </location>
</feature>
<feature type="transmembrane region" description="Helical" evidence="7">
    <location>
        <begin position="419"/>
        <end position="440"/>
    </location>
</feature>
<keyword evidence="5 7" id="KW-1133">Transmembrane helix</keyword>
<protein>
    <submittedName>
        <fullName evidence="8">MATE family efflux transporter</fullName>
    </submittedName>
</protein>
<evidence type="ECO:0000256" key="3">
    <source>
        <dbReference type="ARBA" id="ARBA00022475"/>
    </source>
</evidence>
<accession>A0A432WTW2</accession>
<feature type="transmembrane region" description="Helical" evidence="7">
    <location>
        <begin position="54"/>
        <end position="82"/>
    </location>
</feature>
<gene>
    <name evidence="8" type="ORF">CWE13_04325</name>
</gene>
<evidence type="ECO:0000256" key="1">
    <source>
        <dbReference type="ARBA" id="ARBA00004429"/>
    </source>
</evidence>
<feature type="transmembrane region" description="Helical" evidence="7">
    <location>
        <begin position="140"/>
        <end position="161"/>
    </location>
</feature>
<dbReference type="EMBL" id="PIPP01000002">
    <property type="protein sequence ID" value="RUO37199.1"/>
    <property type="molecule type" value="Genomic_DNA"/>
</dbReference>
<evidence type="ECO:0000256" key="2">
    <source>
        <dbReference type="ARBA" id="ARBA00022448"/>
    </source>
</evidence>
<feature type="transmembrane region" description="Helical" evidence="7">
    <location>
        <begin position="21"/>
        <end position="42"/>
    </location>
</feature>
<dbReference type="AlphaFoldDB" id="A0A432WTW2"/>
<keyword evidence="3" id="KW-1003">Cell membrane</keyword>
<evidence type="ECO:0000313" key="9">
    <source>
        <dbReference type="Proteomes" id="UP000286934"/>
    </source>
</evidence>
<dbReference type="GO" id="GO:0005886">
    <property type="term" value="C:plasma membrane"/>
    <property type="evidence" value="ECO:0007669"/>
    <property type="project" value="UniProtKB-SubCell"/>
</dbReference>
<dbReference type="GO" id="GO:0015297">
    <property type="term" value="F:antiporter activity"/>
    <property type="evidence" value="ECO:0007669"/>
    <property type="project" value="InterPro"/>
</dbReference>
<dbReference type="InterPro" id="IPR048279">
    <property type="entry name" value="MdtK-like"/>
</dbReference>
<organism evidence="8 9">
    <name type="scientific">Aliidiomarina shirensis</name>
    <dbReference type="NCBI Taxonomy" id="1048642"/>
    <lineage>
        <taxon>Bacteria</taxon>
        <taxon>Pseudomonadati</taxon>
        <taxon>Pseudomonadota</taxon>
        <taxon>Gammaproteobacteria</taxon>
        <taxon>Alteromonadales</taxon>
        <taxon>Idiomarinaceae</taxon>
        <taxon>Aliidiomarina</taxon>
    </lineage>
</organism>
<keyword evidence="4 7" id="KW-0812">Transmembrane</keyword>
<dbReference type="PIRSF" id="PIRSF006603">
    <property type="entry name" value="DinF"/>
    <property type="match status" value="1"/>
</dbReference>
<feature type="transmembrane region" description="Helical" evidence="7">
    <location>
        <begin position="394"/>
        <end position="413"/>
    </location>
</feature>
<keyword evidence="2" id="KW-0813">Transport</keyword>
<dbReference type="PANTHER" id="PTHR43549:SF3">
    <property type="entry name" value="MULTIDRUG RESISTANCE PROTEIN YPNP-RELATED"/>
    <property type="match status" value="1"/>
</dbReference>
<comment type="subcellular location">
    <subcellularLocation>
        <location evidence="1">Cell inner membrane</location>
        <topology evidence="1">Multi-pass membrane protein</topology>
    </subcellularLocation>
</comment>